<accession>A0A9Q6HQA4</accession>
<dbReference type="AlphaFoldDB" id="A0A9Q6HQA4"/>
<evidence type="ECO:0000313" key="2">
    <source>
        <dbReference type="Proteomes" id="UP000241960"/>
    </source>
</evidence>
<gene>
    <name evidence="1" type="ORF">BU058_03285</name>
</gene>
<comment type="caution">
    <text evidence="1">The sequence shown here is derived from an EMBL/GenBank/DDBJ whole genome shotgun (WGS) entry which is preliminary data.</text>
</comment>
<reference evidence="1 2" key="1">
    <citation type="journal article" date="2016" name="Front. Microbiol.">
        <title>Comprehensive Phylogenetic Analysis of Bovine Non-aureus Staphylococci Species Based on Whole-Genome Sequencing.</title>
        <authorList>
            <person name="Naushad S."/>
            <person name="Barkema H.W."/>
            <person name="Luby C."/>
            <person name="Condas L.A."/>
            <person name="Nobrega D.B."/>
            <person name="Carson D.A."/>
            <person name="De Buck J."/>
        </authorList>
    </citation>
    <scope>NUCLEOTIDE SEQUENCE [LARGE SCALE GENOMIC DNA]</scope>
    <source>
        <strain evidence="1 2">SNUC 1231</strain>
    </source>
</reference>
<dbReference type="SUPFAM" id="SSF52467">
    <property type="entry name" value="DHS-like NAD/FAD-binding domain"/>
    <property type="match status" value="1"/>
</dbReference>
<name>A0A9Q6HQA4_9STAP</name>
<organism evidence="1 2">
    <name type="scientific">Staphylococcus succinus</name>
    <dbReference type="NCBI Taxonomy" id="61015"/>
    <lineage>
        <taxon>Bacteria</taxon>
        <taxon>Bacillati</taxon>
        <taxon>Bacillota</taxon>
        <taxon>Bacilli</taxon>
        <taxon>Bacillales</taxon>
        <taxon>Staphylococcaceae</taxon>
        <taxon>Staphylococcus</taxon>
    </lineage>
</organism>
<dbReference type="Proteomes" id="UP000241960">
    <property type="component" value="Unassembled WGS sequence"/>
</dbReference>
<dbReference type="Gene3D" id="3.40.50.1220">
    <property type="entry name" value="TPP-binding domain"/>
    <property type="match status" value="1"/>
</dbReference>
<sequence length="293" mass="33784">MTIEKAGYNQQQIIELVNKIEEADYILVGGAAGMSMAGGGANWYENDQSYQINFNEFEEKYHAGSLWNLFYNPTWESRSSYWGFLVSLIHWIKNVDILEPYDDLKKLIEDKAYEIVTTNQDTQFTRAFPEKDIAIIQGSWDYLQCSSRCHDKVYESHKIIEDLYKQLQGTEIPHHLIPRCPKCGAELEGWIRGRTFLEGSFYHKQYAKYQHFAKQATGKKTVFLELGVGMMTPMFIKEPFMNLTLQNPESTYITINPKHAIVPPEIEHQSLAIQGDIAKVLKEAIDSKARVIK</sequence>
<dbReference type="EMBL" id="PZFQ01000007">
    <property type="protein sequence ID" value="PTI76837.1"/>
    <property type="molecule type" value="Genomic_DNA"/>
</dbReference>
<proteinExistence type="predicted"/>
<dbReference type="RefSeq" id="WP_107544856.1">
    <property type="nucleotide sequence ID" value="NZ_PZFQ01000007.1"/>
</dbReference>
<protein>
    <submittedName>
        <fullName evidence="1">NAD-dependent protein deacetylase</fullName>
    </submittedName>
</protein>
<evidence type="ECO:0000313" key="1">
    <source>
        <dbReference type="EMBL" id="PTI76837.1"/>
    </source>
</evidence>
<dbReference type="InterPro" id="IPR029035">
    <property type="entry name" value="DHS-like_NAD/FAD-binding_dom"/>
</dbReference>